<sequence>MQLWTSNKLLRLLILTTLSYIHHSLLAPTLHYRHDTQRKQRTGSSEDGIVMSGNGCGSDNSCGKARCCTLACRVRQTGRTDGRTVGMGIPKSGPKR</sequence>
<keyword evidence="1" id="KW-1133">Transmembrane helix</keyword>
<feature type="transmembrane region" description="Helical" evidence="1">
    <location>
        <begin position="12"/>
        <end position="32"/>
    </location>
</feature>
<name>A0ABR1XL09_9PEZI</name>
<keyword evidence="3" id="KW-1185">Reference proteome</keyword>
<evidence type="ECO:0000256" key="1">
    <source>
        <dbReference type="SAM" id="Phobius"/>
    </source>
</evidence>
<evidence type="ECO:0000313" key="2">
    <source>
        <dbReference type="EMBL" id="KAK8159478.1"/>
    </source>
</evidence>
<dbReference type="EMBL" id="JBBWUH010000008">
    <property type="protein sequence ID" value="KAK8159478.1"/>
    <property type="molecule type" value="Genomic_DNA"/>
</dbReference>
<keyword evidence="1" id="KW-0812">Transmembrane</keyword>
<accession>A0ABR1XL09</accession>
<organism evidence="2 3">
    <name type="scientific">Phyllosticta citrichinensis</name>
    <dbReference type="NCBI Taxonomy" id="1130410"/>
    <lineage>
        <taxon>Eukaryota</taxon>
        <taxon>Fungi</taxon>
        <taxon>Dikarya</taxon>
        <taxon>Ascomycota</taxon>
        <taxon>Pezizomycotina</taxon>
        <taxon>Dothideomycetes</taxon>
        <taxon>Dothideomycetes incertae sedis</taxon>
        <taxon>Botryosphaeriales</taxon>
        <taxon>Phyllostictaceae</taxon>
        <taxon>Phyllosticta</taxon>
    </lineage>
</organism>
<reference evidence="2 3" key="1">
    <citation type="journal article" date="2022" name="G3 (Bethesda)">
        <title>Enemy or ally: a genomic approach to elucidate the lifestyle of Phyllosticta citrichinaensis.</title>
        <authorList>
            <person name="Buijs V.A."/>
            <person name="Groenewald J.Z."/>
            <person name="Haridas S."/>
            <person name="LaButti K.M."/>
            <person name="Lipzen A."/>
            <person name="Martin F.M."/>
            <person name="Barry K."/>
            <person name="Grigoriev I.V."/>
            <person name="Crous P.W."/>
            <person name="Seidl M.F."/>
        </authorList>
    </citation>
    <scope>NUCLEOTIDE SEQUENCE [LARGE SCALE GENOMIC DNA]</scope>
    <source>
        <strain evidence="2 3">CBS 129764</strain>
    </source>
</reference>
<evidence type="ECO:0000313" key="3">
    <source>
        <dbReference type="Proteomes" id="UP001456524"/>
    </source>
</evidence>
<protein>
    <submittedName>
        <fullName evidence="2">Uncharacterized protein</fullName>
    </submittedName>
</protein>
<comment type="caution">
    <text evidence="2">The sequence shown here is derived from an EMBL/GenBank/DDBJ whole genome shotgun (WGS) entry which is preliminary data.</text>
</comment>
<gene>
    <name evidence="2" type="ORF">IWX90DRAFT_440525</name>
</gene>
<keyword evidence="1" id="KW-0472">Membrane</keyword>
<proteinExistence type="predicted"/>
<dbReference type="Proteomes" id="UP001456524">
    <property type="component" value="Unassembled WGS sequence"/>
</dbReference>